<accession>A0A9P8AE91</accession>
<dbReference type="EMBL" id="CM032181">
    <property type="protein sequence ID" value="KAG7098130.1"/>
    <property type="molecule type" value="Genomic_DNA"/>
</dbReference>
<feature type="compositionally biased region" description="Low complexity" evidence="1">
    <location>
        <begin position="442"/>
        <end position="497"/>
    </location>
</feature>
<organism evidence="2 3">
    <name type="scientific">Marasmius oreades</name>
    <name type="common">fairy-ring Marasmius</name>
    <dbReference type="NCBI Taxonomy" id="181124"/>
    <lineage>
        <taxon>Eukaryota</taxon>
        <taxon>Fungi</taxon>
        <taxon>Dikarya</taxon>
        <taxon>Basidiomycota</taxon>
        <taxon>Agaricomycotina</taxon>
        <taxon>Agaricomycetes</taxon>
        <taxon>Agaricomycetidae</taxon>
        <taxon>Agaricales</taxon>
        <taxon>Marasmiineae</taxon>
        <taxon>Marasmiaceae</taxon>
        <taxon>Marasmius</taxon>
    </lineage>
</organism>
<feature type="region of interest" description="Disordered" evidence="1">
    <location>
        <begin position="78"/>
        <end position="153"/>
    </location>
</feature>
<dbReference type="RefSeq" id="XP_043014600.1">
    <property type="nucleotide sequence ID" value="XM_043145901.1"/>
</dbReference>
<dbReference type="GeneID" id="66069177"/>
<feature type="compositionally biased region" description="Basic and acidic residues" evidence="1">
    <location>
        <begin position="397"/>
        <end position="407"/>
    </location>
</feature>
<evidence type="ECO:0000256" key="1">
    <source>
        <dbReference type="SAM" id="MobiDB-lite"/>
    </source>
</evidence>
<feature type="compositionally biased region" description="Basic and acidic residues" evidence="1">
    <location>
        <begin position="78"/>
        <end position="100"/>
    </location>
</feature>
<dbReference type="KEGG" id="more:E1B28_000101"/>
<dbReference type="OrthoDB" id="3069657at2759"/>
<feature type="compositionally biased region" description="Polar residues" evidence="1">
    <location>
        <begin position="424"/>
        <end position="437"/>
    </location>
</feature>
<sequence>MSQQAVSLCPARVYHMLPLKLSPSESHHPFETFDLYPSSPLPLSSTSLVLSPPIRMSSPSHRPPSRSEFLLRETLLKDELQRDRERESEPTQSHHEDPRECFPPNKSLPRRACLHRSVTEGTGTLPRATSLSPTRRHHHHRSLPHPNPHFDSPYDQILRARLDKVITCAATSQSDSHSGTKCGSLVNCGCGSHSSPRASSCKQHGGKRASLPATPHGGGGGWFGWFWREDADGEGTLGGDFHSELGRGRFSQCEQDWQKRYERGTSCSGFSGLFTPEDCAPGSGGAVSDDSQPTSNVIQKRARSNTEPTALSHRLKVSSSSKSSESSARSSPFSTFSHPAPSALKTWVIPLETVYSGEDTGAEAPTAGQARDEGKGDGDGILTPPPTPPTLDFGPSKGKEPEQNRGMEFRIGHRRTMSEVPLTHSQLQSYPHPSTLTRGLPSSHRTSTTATAMTSSLSLSLKSRPRALSARVSSSSDSSDGSGSGSDPASPTSCHSLPLPPSSSSPPLDPRKFNVRHASAQCRQLEGYVSFMAIEGLGEPEGREVDGGVVGLEESLSAGKSRGRRWLLF</sequence>
<protein>
    <submittedName>
        <fullName evidence="2">Uncharacterized protein</fullName>
    </submittedName>
</protein>
<comment type="caution">
    <text evidence="2">The sequence shown here is derived from an EMBL/GenBank/DDBJ whole genome shotgun (WGS) entry which is preliminary data.</text>
</comment>
<proteinExistence type="predicted"/>
<keyword evidence="3" id="KW-1185">Reference proteome</keyword>
<name>A0A9P8AE91_9AGAR</name>
<feature type="region of interest" description="Disordered" evidence="1">
    <location>
        <begin position="424"/>
        <end position="512"/>
    </location>
</feature>
<evidence type="ECO:0000313" key="2">
    <source>
        <dbReference type="EMBL" id="KAG7098130.1"/>
    </source>
</evidence>
<feature type="compositionally biased region" description="Basic residues" evidence="1">
    <location>
        <begin position="134"/>
        <end position="143"/>
    </location>
</feature>
<feature type="compositionally biased region" description="Low complexity" evidence="1">
    <location>
        <begin position="317"/>
        <end position="338"/>
    </location>
</feature>
<gene>
    <name evidence="2" type="ORF">E1B28_000101</name>
</gene>
<dbReference type="Proteomes" id="UP001049176">
    <property type="component" value="Chromosome 1"/>
</dbReference>
<feature type="region of interest" description="Disordered" evidence="1">
    <location>
        <begin position="358"/>
        <end position="407"/>
    </location>
</feature>
<dbReference type="AlphaFoldDB" id="A0A9P8AE91"/>
<reference evidence="2" key="1">
    <citation type="journal article" date="2021" name="Genome Biol. Evol.">
        <title>The assembled and annotated genome of the fairy-ring fungus Marasmius oreades.</title>
        <authorList>
            <person name="Hiltunen M."/>
            <person name="Ament-Velasquez S.L."/>
            <person name="Johannesson H."/>
        </authorList>
    </citation>
    <scope>NUCLEOTIDE SEQUENCE</scope>
    <source>
        <strain evidence="2">03SP1</strain>
    </source>
</reference>
<feature type="compositionally biased region" description="Polar residues" evidence="1">
    <location>
        <begin position="289"/>
        <end position="298"/>
    </location>
</feature>
<feature type="compositionally biased region" description="Pro residues" evidence="1">
    <location>
        <begin position="498"/>
        <end position="508"/>
    </location>
</feature>
<evidence type="ECO:0000313" key="3">
    <source>
        <dbReference type="Proteomes" id="UP001049176"/>
    </source>
</evidence>
<feature type="region of interest" description="Disordered" evidence="1">
    <location>
        <begin position="281"/>
        <end position="339"/>
    </location>
</feature>